<dbReference type="SUPFAM" id="SSF53681">
    <property type="entry name" value="Aspartate/glutamate racemase"/>
    <property type="match status" value="2"/>
</dbReference>
<gene>
    <name evidence="8" type="primary">murI</name>
    <name evidence="9" type="ORF">UT10_C0007G0064</name>
</gene>
<reference evidence="9 10" key="1">
    <citation type="journal article" date="2015" name="Nature">
        <title>rRNA introns, odd ribosomes, and small enigmatic genomes across a large radiation of phyla.</title>
        <authorList>
            <person name="Brown C.T."/>
            <person name="Hug L.A."/>
            <person name="Thomas B.C."/>
            <person name="Sharon I."/>
            <person name="Castelle C.J."/>
            <person name="Singh A."/>
            <person name="Wilkins M.J."/>
            <person name="Williams K.H."/>
            <person name="Banfield J.F."/>
        </authorList>
    </citation>
    <scope>NUCLEOTIDE SEQUENCE [LARGE SCALE GENOMIC DNA]</scope>
</reference>
<name>A0A0G0PDP2_9BACT</name>
<dbReference type="GO" id="GO:0071555">
    <property type="term" value="P:cell wall organization"/>
    <property type="evidence" value="ECO:0007669"/>
    <property type="project" value="UniProtKB-KW"/>
</dbReference>
<evidence type="ECO:0000256" key="5">
    <source>
        <dbReference type="ARBA" id="ARBA00023235"/>
    </source>
</evidence>
<dbReference type="GO" id="GO:0008881">
    <property type="term" value="F:glutamate racemase activity"/>
    <property type="evidence" value="ECO:0007669"/>
    <property type="project" value="UniProtKB-UniRule"/>
</dbReference>
<dbReference type="GO" id="GO:0008360">
    <property type="term" value="P:regulation of cell shape"/>
    <property type="evidence" value="ECO:0007669"/>
    <property type="project" value="UniProtKB-KW"/>
</dbReference>
<dbReference type="EMBL" id="LBVN01000007">
    <property type="protein sequence ID" value="KKQ87406.1"/>
    <property type="molecule type" value="Genomic_DNA"/>
</dbReference>
<feature type="binding site" evidence="8">
    <location>
        <begin position="185"/>
        <end position="186"/>
    </location>
    <ligand>
        <name>substrate</name>
    </ligand>
</feature>
<dbReference type="InterPro" id="IPR033134">
    <property type="entry name" value="Asp/Glu_racemase_AS_2"/>
</dbReference>
<dbReference type="InterPro" id="IPR004391">
    <property type="entry name" value="Glu_race"/>
</dbReference>
<dbReference type="Pfam" id="PF01177">
    <property type="entry name" value="Asp_Glu_race"/>
    <property type="match status" value="1"/>
</dbReference>
<dbReference type="PANTHER" id="PTHR21198:SF2">
    <property type="entry name" value="GLUTAMATE RACEMASE"/>
    <property type="match status" value="1"/>
</dbReference>
<sequence length="264" mass="28748">MDNRPIGVFDSGLGGLTVVNKIRKALPKENIIYLGDTARVPYGTRSKEIVNKFAKEDLTFLLKNKVKCVVIACNTASAFAASNLRQITSIPIFDVITAGSADAVKSTINGKIGIIGTRGTINSKSYIREIAKLNSKIITFQVACPLLVPLVEEGLINGNILDSVVKKYLLMFKETGIDTLILGCTHYPIIRNSIKKTIGDKVIIIDPAEELSKILKLYLTKNKMLGVGHGGLKIYVTDITPSFKQVAEKFLGNKIDKPEKISVG</sequence>
<dbReference type="UniPathway" id="UPA00219"/>
<dbReference type="InterPro" id="IPR015942">
    <property type="entry name" value="Asp/Glu/hydantoin_racemase"/>
</dbReference>
<evidence type="ECO:0000256" key="3">
    <source>
        <dbReference type="ARBA" id="ARBA00022960"/>
    </source>
</evidence>
<comment type="function">
    <text evidence="8">Provides the (R)-glutamate required for cell wall biosynthesis.</text>
</comment>
<keyword evidence="5 8" id="KW-0413">Isomerase</keyword>
<dbReference type="HAMAP" id="MF_00258">
    <property type="entry name" value="Glu_racemase"/>
    <property type="match status" value="1"/>
</dbReference>
<feature type="active site" description="Proton donor/acceptor" evidence="8">
    <location>
        <position position="184"/>
    </location>
</feature>
<organism evidence="9 10">
    <name type="scientific">Candidatus Woesebacteria bacterium GW2011_GWB1_38_8b</name>
    <dbReference type="NCBI Taxonomy" id="1618571"/>
    <lineage>
        <taxon>Bacteria</taxon>
        <taxon>Candidatus Woeseibacteriota</taxon>
    </lineage>
</organism>
<protein>
    <recommendedName>
        <fullName evidence="7 8">Glutamate racemase</fullName>
        <ecNumber evidence="2 8">5.1.1.3</ecNumber>
    </recommendedName>
</protein>
<comment type="caution">
    <text evidence="9">The sequence shown here is derived from an EMBL/GenBank/DDBJ whole genome shotgun (WGS) entry which is preliminary data.</text>
</comment>
<comment type="pathway">
    <text evidence="8">Cell wall biogenesis; peptidoglycan biosynthesis.</text>
</comment>
<evidence type="ECO:0000256" key="6">
    <source>
        <dbReference type="ARBA" id="ARBA00023316"/>
    </source>
</evidence>
<feature type="binding site" evidence="8">
    <location>
        <begin position="74"/>
        <end position="75"/>
    </location>
    <ligand>
        <name>substrate</name>
    </ligand>
</feature>
<evidence type="ECO:0000256" key="1">
    <source>
        <dbReference type="ARBA" id="ARBA00001602"/>
    </source>
</evidence>
<feature type="active site" description="Proton donor/acceptor" evidence="8">
    <location>
        <position position="73"/>
    </location>
</feature>
<evidence type="ECO:0000256" key="4">
    <source>
        <dbReference type="ARBA" id="ARBA00022984"/>
    </source>
</evidence>
<evidence type="ECO:0000313" key="9">
    <source>
        <dbReference type="EMBL" id="KKQ87406.1"/>
    </source>
</evidence>
<evidence type="ECO:0000256" key="8">
    <source>
        <dbReference type="HAMAP-Rule" id="MF_00258"/>
    </source>
</evidence>
<dbReference type="InterPro" id="IPR001920">
    <property type="entry name" value="Asp/Glu_race"/>
</dbReference>
<dbReference type="EC" id="5.1.1.3" evidence="2 8"/>
<keyword evidence="4 8" id="KW-0573">Peptidoglycan synthesis</keyword>
<accession>A0A0G0PDP2</accession>
<dbReference type="Gene3D" id="3.40.50.1860">
    <property type="match status" value="2"/>
</dbReference>
<keyword evidence="3 8" id="KW-0133">Cell shape</keyword>
<proteinExistence type="inferred from homology"/>
<dbReference type="Proteomes" id="UP000033944">
    <property type="component" value="Unassembled WGS sequence"/>
</dbReference>
<dbReference type="FunFam" id="3.40.50.1860:FF:000002">
    <property type="entry name" value="Glutamate racemase"/>
    <property type="match status" value="1"/>
</dbReference>
<comment type="similarity">
    <text evidence="8">Belongs to the aspartate/glutamate racemases family.</text>
</comment>
<feature type="binding site" evidence="8">
    <location>
        <begin position="42"/>
        <end position="43"/>
    </location>
    <ligand>
        <name>substrate</name>
    </ligand>
</feature>
<evidence type="ECO:0000256" key="7">
    <source>
        <dbReference type="ARBA" id="ARBA00070053"/>
    </source>
</evidence>
<dbReference type="NCBIfam" id="TIGR00067">
    <property type="entry name" value="glut_race"/>
    <property type="match status" value="1"/>
</dbReference>
<comment type="catalytic activity">
    <reaction evidence="1 8">
        <text>L-glutamate = D-glutamate</text>
        <dbReference type="Rhea" id="RHEA:12813"/>
        <dbReference type="ChEBI" id="CHEBI:29985"/>
        <dbReference type="ChEBI" id="CHEBI:29986"/>
        <dbReference type="EC" id="5.1.1.3"/>
    </reaction>
</comment>
<evidence type="ECO:0000256" key="2">
    <source>
        <dbReference type="ARBA" id="ARBA00013090"/>
    </source>
</evidence>
<dbReference type="GO" id="GO:0009252">
    <property type="term" value="P:peptidoglycan biosynthetic process"/>
    <property type="evidence" value="ECO:0007669"/>
    <property type="project" value="UniProtKB-UniRule"/>
</dbReference>
<dbReference type="PROSITE" id="PS00924">
    <property type="entry name" value="ASP_GLU_RACEMASE_2"/>
    <property type="match status" value="1"/>
</dbReference>
<dbReference type="PANTHER" id="PTHR21198">
    <property type="entry name" value="GLUTAMATE RACEMASE"/>
    <property type="match status" value="1"/>
</dbReference>
<keyword evidence="6 8" id="KW-0961">Cell wall biogenesis/degradation</keyword>
<feature type="binding site" evidence="8">
    <location>
        <begin position="10"/>
        <end position="11"/>
    </location>
    <ligand>
        <name>substrate</name>
    </ligand>
</feature>
<dbReference type="PROSITE" id="PS00923">
    <property type="entry name" value="ASP_GLU_RACEMASE_1"/>
    <property type="match status" value="1"/>
</dbReference>
<dbReference type="InterPro" id="IPR018187">
    <property type="entry name" value="Asp/Glu_racemase_AS_1"/>
</dbReference>
<dbReference type="AlphaFoldDB" id="A0A0G0PDP2"/>
<evidence type="ECO:0000313" key="10">
    <source>
        <dbReference type="Proteomes" id="UP000033944"/>
    </source>
</evidence>
<dbReference type="PATRIC" id="fig|1618571.3.peg.339"/>